<keyword evidence="1" id="KW-0238">DNA-binding</keyword>
<evidence type="ECO:0000313" key="4">
    <source>
        <dbReference type="EMBL" id="MBF1673547.1"/>
    </source>
</evidence>
<evidence type="ECO:0000313" key="5">
    <source>
        <dbReference type="Proteomes" id="UP000785653"/>
    </source>
</evidence>
<name>A0A930LUZ3_9MICC</name>
<evidence type="ECO:0000259" key="3">
    <source>
        <dbReference type="Pfam" id="PF07282"/>
    </source>
</evidence>
<reference evidence="4" key="1">
    <citation type="submission" date="2020-04" db="EMBL/GenBank/DDBJ databases">
        <title>Deep metagenomics examines the oral microbiome during advanced dental caries in children, revealing novel taxa and co-occurrences with host molecules.</title>
        <authorList>
            <person name="Baker J.L."/>
            <person name="Morton J.T."/>
            <person name="Dinis M."/>
            <person name="Alvarez R."/>
            <person name="Tran N.C."/>
            <person name="Knight R."/>
            <person name="Edlund A."/>
        </authorList>
    </citation>
    <scope>NUCLEOTIDE SEQUENCE</scope>
    <source>
        <strain evidence="4">JCVI_47_bin.3</strain>
    </source>
</reference>
<sequence>MAKNQTYRAFVARPTHILDLNGELLDGARVLAGLVSEVRDISAYASYMVRNDEDLGDELARVTATAPAEAGRQAGVALPVFMAAGRTGRSRKEKLFQYNVVAAYRSWQERIKAVNGDSSKYVSQGWKRTANGFAPSYGEDYINLGAVDRSYAAIENDPFADGEIVLRMVIQGQWYRLVFDFDNARFPEGKVALPLIRVQDGQPVFVFTVVTDNPVVQFSGDWMIGVDVGLGDYATVVVRDVKTGRIVYETTLSQRVHSLWNSVRASERQVHALRHKAGRLLSQRQARMSALDEAQLHREAASRKKRELAILAAQEIADLSHLWGNAVVAVEDLSWVANTMQHGRWNRGALIQWLTHYVSQNGGWVVAVNAANTSQQCHVCGQQVTHPTHKMSVCAEHGVMDRDVNAAANIAARAVPRVAKARVTRAKNGKLRPQAPLRTPPARTSLKYPGRDRTKNAPTPKRKNHHLISREVILPSCPARAQAPRLEASVLADQGAHGTLETNKAALKQGDVAYECRQCSPI</sequence>
<dbReference type="AlphaFoldDB" id="A0A930LUZ3"/>
<proteinExistence type="predicted"/>
<dbReference type="EMBL" id="JABZXS010000056">
    <property type="protein sequence ID" value="MBF1673547.1"/>
    <property type="molecule type" value="Genomic_DNA"/>
</dbReference>
<comment type="caution">
    <text evidence="4">The sequence shown here is derived from an EMBL/GenBank/DDBJ whole genome shotgun (WGS) entry which is preliminary data.</text>
</comment>
<evidence type="ECO:0000256" key="2">
    <source>
        <dbReference type="SAM" id="MobiDB-lite"/>
    </source>
</evidence>
<dbReference type="Proteomes" id="UP000785653">
    <property type="component" value="Unassembled WGS sequence"/>
</dbReference>
<gene>
    <name evidence="4" type="ORF">HXO65_04990</name>
</gene>
<dbReference type="GO" id="GO:0003677">
    <property type="term" value="F:DNA binding"/>
    <property type="evidence" value="ECO:0007669"/>
    <property type="project" value="UniProtKB-KW"/>
</dbReference>
<protein>
    <submittedName>
        <fullName evidence="4">Transposase</fullName>
    </submittedName>
</protein>
<dbReference type="InterPro" id="IPR010095">
    <property type="entry name" value="Cas12f1-like_TNB"/>
</dbReference>
<feature type="region of interest" description="Disordered" evidence="2">
    <location>
        <begin position="422"/>
        <end position="463"/>
    </location>
</feature>
<dbReference type="Pfam" id="PF07282">
    <property type="entry name" value="Cas12f1-like_TNB"/>
    <property type="match status" value="1"/>
</dbReference>
<evidence type="ECO:0000256" key="1">
    <source>
        <dbReference type="ARBA" id="ARBA00023125"/>
    </source>
</evidence>
<accession>A0A930LUZ3</accession>
<feature type="domain" description="Cas12f1-like TNB" evidence="3">
    <location>
        <begin position="349"/>
        <end position="410"/>
    </location>
</feature>
<organism evidence="4 5">
    <name type="scientific">Rothia mucilaginosa</name>
    <dbReference type="NCBI Taxonomy" id="43675"/>
    <lineage>
        <taxon>Bacteria</taxon>
        <taxon>Bacillati</taxon>
        <taxon>Actinomycetota</taxon>
        <taxon>Actinomycetes</taxon>
        <taxon>Micrococcales</taxon>
        <taxon>Micrococcaceae</taxon>
        <taxon>Rothia</taxon>
    </lineage>
</organism>